<proteinExistence type="predicted"/>
<dbReference type="Pfam" id="PF00701">
    <property type="entry name" value="DHDPS"/>
    <property type="match status" value="1"/>
</dbReference>
<dbReference type="GO" id="GO:0044281">
    <property type="term" value="P:small molecule metabolic process"/>
    <property type="evidence" value="ECO:0007669"/>
    <property type="project" value="UniProtKB-ARBA"/>
</dbReference>
<organism evidence="6 7">
    <name type="scientific">Halovenus carboxidivorans</name>
    <dbReference type="NCBI Taxonomy" id="2692199"/>
    <lineage>
        <taxon>Archaea</taxon>
        <taxon>Methanobacteriati</taxon>
        <taxon>Methanobacteriota</taxon>
        <taxon>Stenosarchaea group</taxon>
        <taxon>Halobacteria</taxon>
        <taxon>Halobacteriales</taxon>
        <taxon>Haloarculaceae</taxon>
        <taxon>Halovenus</taxon>
    </lineage>
</organism>
<dbReference type="PROSITE" id="PS00666">
    <property type="entry name" value="DHDPS_2"/>
    <property type="match status" value="1"/>
</dbReference>
<dbReference type="CDD" id="cd00408">
    <property type="entry name" value="DHDPS-like"/>
    <property type="match status" value="1"/>
</dbReference>
<keyword evidence="7" id="KW-1185">Reference proteome</keyword>
<dbReference type="SMART" id="SM01130">
    <property type="entry name" value="DHDPS"/>
    <property type="match status" value="1"/>
</dbReference>
<name>A0A6B0SXU8_9EURY</name>
<dbReference type="PRINTS" id="PR00146">
    <property type="entry name" value="DHPICSNTHASE"/>
</dbReference>
<dbReference type="PIRSF" id="PIRSF001365">
    <property type="entry name" value="DHDPS"/>
    <property type="match status" value="1"/>
</dbReference>
<evidence type="ECO:0000313" key="7">
    <source>
        <dbReference type="Proteomes" id="UP000466535"/>
    </source>
</evidence>
<evidence type="ECO:0000256" key="4">
    <source>
        <dbReference type="PIRSR" id="PIRSR001365-2"/>
    </source>
</evidence>
<reference evidence="6 7" key="1">
    <citation type="submission" date="2019-12" db="EMBL/GenBank/DDBJ databases">
        <title>Isolation and characterization of three novel carbon monoxide-oxidizing members of Halobacteria from salione crusts and soils.</title>
        <authorList>
            <person name="Myers M.R."/>
            <person name="King G.M."/>
        </authorList>
    </citation>
    <scope>NUCLEOTIDE SEQUENCE [LARGE SCALE GENOMIC DNA]</scope>
    <source>
        <strain evidence="6 7">WSH3</strain>
    </source>
</reference>
<dbReference type="GO" id="GO:0008675">
    <property type="term" value="F:2-dehydro-3-deoxy-phosphogluconate aldolase activity"/>
    <property type="evidence" value="ECO:0007669"/>
    <property type="project" value="UniProtKB-ARBA"/>
</dbReference>
<gene>
    <name evidence="6" type="ORF">GRX03_00935</name>
</gene>
<feature type="active site" description="Proton donor/acceptor" evidence="3">
    <location>
        <position position="130"/>
    </location>
</feature>
<dbReference type="PANTHER" id="PTHR12128">
    <property type="entry name" value="DIHYDRODIPICOLINATE SYNTHASE"/>
    <property type="match status" value="1"/>
</dbReference>
<sequence>MQGIGPPLVTPFDEHGDVDYDRLTDLVGRLEREGVDFLVPCGSTSEAPLLTPEERTRVIETTAEVASVPVLAGTGAPGLRQTRAWTEAAAEAGAVGALVVTPFYYNHSQDDLAGYYRDLADGASIPIYLYSVPVFAKTRLDPETAGSLAEHPNIVGMKDSAGDLGAFVRTLDRVEESFDLLVGDASVLAQALDAGASGGIAALANLYPDRLSALVETHSDDPEFARERNRSLVSINRAVTTEHGIPGLKYAMRQRGFPAGYARRPHTEPSESARADITDRMEQLP</sequence>
<dbReference type="InterPro" id="IPR002220">
    <property type="entry name" value="DapA-like"/>
</dbReference>
<feature type="region of interest" description="Disordered" evidence="5">
    <location>
        <begin position="260"/>
        <end position="285"/>
    </location>
</feature>
<dbReference type="Gene3D" id="3.20.20.70">
    <property type="entry name" value="Aldolase class I"/>
    <property type="match status" value="1"/>
</dbReference>
<dbReference type="EMBL" id="WUUT01000001">
    <property type="protein sequence ID" value="MXR50175.1"/>
    <property type="molecule type" value="Genomic_DNA"/>
</dbReference>
<evidence type="ECO:0000256" key="2">
    <source>
        <dbReference type="ARBA" id="ARBA00023270"/>
    </source>
</evidence>
<evidence type="ECO:0000313" key="6">
    <source>
        <dbReference type="EMBL" id="MXR50175.1"/>
    </source>
</evidence>
<feature type="binding site" evidence="4">
    <location>
        <position position="200"/>
    </location>
    <ligand>
        <name>pyruvate</name>
        <dbReference type="ChEBI" id="CHEBI:15361"/>
    </ligand>
</feature>
<dbReference type="AlphaFoldDB" id="A0A6B0SXU8"/>
<dbReference type="OrthoDB" id="350860at2157"/>
<dbReference type="InterPro" id="IPR013785">
    <property type="entry name" value="Aldolase_TIM"/>
</dbReference>
<feature type="binding site" evidence="4">
    <location>
        <position position="44"/>
    </location>
    <ligand>
        <name>pyruvate</name>
        <dbReference type="ChEBI" id="CHEBI:15361"/>
    </ligand>
</feature>
<dbReference type="InterPro" id="IPR020625">
    <property type="entry name" value="Schiff_base-form_aldolases_AS"/>
</dbReference>
<dbReference type="Proteomes" id="UP000466535">
    <property type="component" value="Unassembled WGS sequence"/>
</dbReference>
<feature type="compositionally biased region" description="Basic and acidic residues" evidence="5">
    <location>
        <begin position="265"/>
        <end position="285"/>
    </location>
</feature>
<keyword evidence="1" id="KW-0456">Lyase</keyword>
<dbReference type="RefSeq" id="WP_159762330.1">
    <property type="nucleotide sequence ID" value="NZ_WUUT01000001.1"/>
</dbReference>
<dbReference type="SUPFAM" id="SSF51569">
    <property type="entry name" value="Aldolase"/>
    <property type="match status" value="1"/>
</dbReference>
<dbReference type="GO" id="GO:0008840">
    <property type="term" value="F:4-hydroxy-tetrahydrodipicolinate synthase activity"/>
    <property type="evidence" value="ECO:0007669"/>
    <property type="project" value="TreeGrafter"/>
</dbReference>
<accession>A0A6B0SXU8</accession>
<feature type="active site" description="Schiff-base intermediate with substrate" evidence="3">
    <location>
        <position position="158"/>
    </location>
</feature>
<dbReference type="PANTHER" id="PTHR12128:SF66">
    <property type="entry name" value="4-HYDROXY-2-OXOGLUTARATE ALDOLASE, MITOCHONDRIAL"/>
    <property type="match status" value="1"/>
</dbReference>
<comment type="caution">
    <text evidence="6">The sequence shown here is derived from an EMBL/GenBank/DDBJ whole genome shotgun (WGS) entry which is preliminary data.</text>
</comment>
<keyword evidence="2" id="KW-0704">Schiff base</keyword>
<evidence type="ECO:0000256" key="5">
    <source>
        <dbReference type="SAM" id="MobiDB-lite"/>
    </source>
</evidence>
<protein>
    <submittedName>
        <fullName evidence="6">Dihydrodipicolinate synthase family protein</fullName>
    </submittedName>
</protein>
<evidence type="ECO:0000256" key="3">
    <source>
        <dbReference type="PIRSR" id="PIRSR001365-1"/>
    </source>
</evidence>
<evidence type="ECO:0000256" key="1">
    <source>
        <dbReference type="ARBA" id="ARBA00023239"/>
    </source>
</evidence>